<feature type="compositionally biased region" description="Low complexity" evidence="1">
    <location>
        <begin position="260"/>
        <end position="269"/>
    </location>
</feature>
<dbReference type="EMBL" id="OK491479">
    <property type="protein sequence ID" value="UDL13942.1"/>
    <property type="molecule type" value="Genomic_RNA"/>
</dbReference>
<evidence type="ECO:0000313" key="2">
    <source>
        <dbReference type="EMBL" id="UDL13942.1"/>
    </source>
</evidence>
<organism evidence="2">
    <name type="scientific">Xiangshan toli-like virus</name>
    <dbReference type="NCBI Taxonomy" id="2886239"/>
    <lineage>
        <taxon>Viruses</taxon>
        <taxon>Riboviria</taxon>
        <taxon>Orthornavirae</taxon>
        <taxon>Duplornaviricota</taxon>
        <taxon>Chrymotiviricetes</taxon>
        <taxon>Ghabrivirales</taxon>
        <taxon>Totiviridae</taxon>
    </lineage>
</organism>
<evidence type="ECO:0008006" key="3">
    <source>
        <dbReference type="Google" id="ProtNLM"/>
    </source>
</evidence>
<sequence>MSVYARKCEEVAKTTSAMNLIAWQYAPPRDLLSIGQDIAVQMDGVLHYTQTGCRSLSAGSWRFLSLSYIIGCGTRRVGQGRAKREVGGADGGTPEDRIFVTTMGWDPLDSIFRPGANQAEAGAHGMCSRLRWQEIASQVEKNYIAGFFLISLSGYNLFTNTDKKMLKKHLNKIQKELIMSASTDETMKECDLYIVDTVTRLLTAYFLVQLSDPSTRTLTLAHINIISQKYEELLNLQTSTTTTVKSLTSEPTSVSRSTLTTPSSTIDSKTTSSLKLSSLSSFSGLSIDTPVSTKAYSELDSEANSDSEEETVLSRDRRAPGDLLGVYVNTIPARIINVSSSTTYDDLMAIQTSSRGTLLTSKMQNTDQASLGSIVRDMSVFDIVSELSILKELTLCDPRYRDLAPLLRARMMLLSVETQHLNVDLTIPRFVRDTTDPVFLEQTRFMRAIDLTEYTLTAMYQDTFTSYIQGVAGPTHHAIYDRSQVDKSWAVVPISASLVGSGFLMPMIASYFDSGLWNGTVNNRFICQDAPGAAEIRDLFFDTMPIANSVHIPGKNNLCLVLTGTSNARNNIQNIQISYYNAQNVQHVQNVPIWNGQGELAHLNVGGFFRDWWTNCPDLAFRLCDNVSYLDKLYNVHDTAGLSVSMASELFAVMHQGVYSAYENLLPHAGGTYAFRGNYRMGGVGPIIPQLPQFAINTDAVFRFIIEGYNRSATSPYHTFAFSQSNLNANHIWRLDEPEVRIPQYSVTEVSSIMRLAISLGDFSSSVPPFSSRYIVPNITYNYMLSICMAMNTAALLLDNDITNAIWNGWGSLLDHNYSENIGYELYKRIFGDRVIFRLVDDVDDLVPYFRESISEVFFGDQYNPALGPNLYVTSPVPCMTLLSWLQKLGIEHAQRMKPVSSRFQGNVEESVFVLKGNESQSKLRYTSSIDTNSIRFNIRYIGSGNTPRCDFGYWYDNWGFLTRCKDSYYVLNRNMFQTNTWTFSPATVGDAFYADIVLIRNTSQMSETSKWAAGIMCFPVSSTTNSIVSMAKNYTGTSAQSDLCGDTSGGAVEKGVGSSEDPTAT</sequence>
<accession>A0A8K1YQL7</accession>
<name>A0A8K1YQL7_9VIRU</name>
<proteinExistence type="predicted"/>
<feature type="region of interest" description="Disordered" evidence="1">
    <location>
        <begin position="1039"/>
        <end position="1066"/>
    </location>
</feature>
<evidence type="ECO:0000256" key="1">
    <source>
        <dbReference type="SAM" id="MobiDB-lite"/>
    </source>
</evidence>
<reference evidence="2" key="1">
    <citation type="submission" date="2021-09" db="EMBL/GenBank/DDBJ databases">
        <authorList>
            <person name="Li N.N."/>
        </authorList>
    </citation>
    <scope>NUCLEOTIDE SEQUENCE</scope>
    <source>
        <strain evidence="2">Novel_3</strain>
    </source>
</reference>
<feature type="region of interest" description="Disordered" evidence="1">
    <location>
        <begin position="245"/>
        <end position="269"/>
    </location>
</feature>
<protein>
    <recommendedName>
        <fullName evidence="3">Capsid protein</fullName>
    </recommendedName>
</protein>